<protein>
    <submittedName>
        <fullName evidence="1">Uncharacterized protein</fullName>
    </submittedName>
</protein>
<evidence type="ECO:0000313" key="1">
    <source>
        <dbReference type="EMBL" id="CAN0540281.1"/>
    </source>
</evidence>
<name>A0AC60A0T7_RANTA</name>
<dbReference type="EMBL" id="OX596090">
    <property type="protein sequence ID" value="CAN0540281.1"/>
    <property type="molecule type" value="Genomic_DNA"/>
</dbReference>
<proteinExistence type="predicted"/>
<dbReference type="Proteomes" id="UP001162501">
    <property type="component" value="Chromosome 6"/>
</dbReference>
<gene>
    <name evidence="1" type="ORF">MRATA1EN22A_LOCUS25270</name>
</gene>
<reference evidence="1" key="1">
    <citation type="submission" date="2023-05" db="EMBL/GenBank/DDBJ databases">
        <authorList>
            <consortium name="ELIXIR-Norway"/>
        </authorList>
    </citation>
    <scope>NUCLEOTIDE SEQUENCE</scope>
</reference>
<evidence type="ECO:0000313" key="2">
    <source>
        <dbReference type="Proteomes" id="UP001162501"/>
    </source>
</evidence>
<reference evidence="1" key="2">
    <citation type="submission" date="2025-03" db="EMBL/GenBank/DDBJ databases">
        <authorList>
            <consortium name="ELIXIR-Norway"/>
            <consortium name="Elixir Norway"/>
        </authorList>
    </citation>
    <scope>NUCLEOTIDE SEQUENCE</scope>
</reference>
<sequence>MDLGAVPKSSTGKSSPGKKSAILCSSLRSQAPFPPSSSLLPPAPSPWDPSITILPSSFEPASPLIPPGTEGRWLFSICRARSWLGPSHTAGRPRTSGQGPGTQSPHSAGSQPMAPRAAKLEEEACLEGSGAAQAPQSRSWVEGGRFSGFRPQHWEGRARASTDCSSGRRWESFGAAEKRAATNGIDGVPGSWRWAGGCGGGWGATYVFPLRTGEPRPLLVAAAGGSRAYLKRQDRGGAQTTAQKLESRSVAPRSRWRGGAAGEGAGCEDGRARFQSPRPATPCLSSPPAGQRGRGGGSQGNAEVWAKLGWVAAGGFAGGGGGRDRSDASETDIPWTDEERAVFVIHPNSEFCL</sequence>
<accession>A0AC60A0T7</accession>
<organism evidence="1 2">
    <name type="scientific">Rangifer tarandus platyrhynchus</name>
    <name type="common">Svalbard reindeer</name>
    <dbReference type="NCBI Taxonomy" id="3082113"/>
    <lineage>
        <taxon>Eukaryota</taxon>
        <taxon>Metazoa</taxon>
        <taxon>Chordata</taxon>
        <taxon>Craniata</taxon>
        <taxon>Vertebrata</taxon>
        <taxon>Euteleostomi</taxon>
        <taxon>Mammalia</taxon>
        <taxon>Eutheria</taxon>
        <taxon>Laurasiatheria</taxon>
        <taxon>Artiodactyla</taxon>
        <taxon>Ruminantia</taxon>
        <taxon>Pecora</taxon>
        <taxon>Cervidae</taxon>
        <taxon>Odocoileinae</taxon>
        <taxon>Rangifer</taxon>
    </lineage>
</organism>